<comment type="similarity">
    <text evidence="1 5">Belongs to the 5-formyltetrahydrofolate cyclo-ligase family.</text>
</comment>
<reference evidence="6 7" key="1">
    <citation type="journal article" date="2020" name="Microb. Ecol.">
        <title>Ecogenomics of the Marine Benthic Filamentous Cyanobacterium Adonisia.</title>
        <authorList>
            <person name="Walter J.M."/>
            <person name="Coutinho F.H."/>
            <person name="Leomil L."/>
            <person name="Hargreaves P.I."/>
            <person name="Campeao M.E."/>
            <person name="Vieira V.V."/>
            <person name="Silva B.S."/>
            <person name="Fistarol G.O."/>
            <person name="Salomon P.S."/>
            <person name="Sawabe T."/>
            <person name="Mino S."/>
            <person name="Hosokawa M."/>
            <person name="Miyashita H."/>
            <person name="Maruyama F."/>
            <person name="van Verk M.C."/>
            <person name="Dutilh B.E."/>
            <person name="Thompson C.C."/>
            <person name="Thompson F.L."/>
        </authorList>
    </citation>
    <scope>NUCLEOTIDE SEQUENCE [LARGE SCALE GENOMIC DNA]</scope>
    <source>
        <strain evidence="6 7">CCMR0081</strain>
    </source>
</reference>
<sequence length="200" mass="22819">MMSETYKSTAIAKIQDQKAQMRRSLLKARQAMPPQVWQQKCDRICTHLAQWPTLQNARTILAYCSFRNEPDLGSLLAQQRSWGLPRCQGKELIWHRWFPTCGWPLRSGTYGITEPDPTSPVVDPRRVDVILVPAVACDVRGYRLGYGGGFYDRMLSQTSWQGKTTIGIVFEFARLPEIPKNRWDRPLDGICTESGLFLAS</sequence>
<dbReference type="SUPFAM" id="SSF100950">
    <property type="entry name" value="NagB/RpiA/CoA transferase-like"/>
    <property type="match status" value="1"/>
</dbReference>
<dbReference type="GO" id="GO:0035999">
    <property type="term" value="P:tetrahydrofolate interconversion"/>
    <property type="evidence" value="ECO:0007669"/>
    <property type="project" value="TreeGrafter"/>
</dbReference>
<evidence type="ECO:0000256" key="4">
    <source>
        <dbReference type="PIRSR" id="PIRSR006806-1"/>
    </source>
</evidence>
<dbReference type="NCBIfam" id="TIGR02727">
    <property type="entry name" value="MTHFS_bact"/>
    <property type="match status" value="1"/>
</dbReference>
<dbReference type="GO" id="GO:0009396">
    <property type="term" value="P:folic acid-containing compound biosynthetic process"/>
    <property type="evidence" value="ECO:0007669"/>
    <property type="project" value="TreeGrafter"/>
</dbReference>
<evidence type="ECO:0000256" key="1">
    <source>
        <dbReference type="ARBA" id="ARBA00010638"/>
    </source>
</evidence>
<evidence type="ECO:0000256" key="3">
    <source>
        <dbReference type="ARBA" id="ARBA00022840"/>
    </source>
</evidence>
<organism evidence="6 7">
    <name type="scientific">Adonisia turfae CCMR0081</name>
    <dbReference type="NCBI Taxonomy" id="2292702"/>
    <lineage>
        <taxon>Bacteria</taxon>
        <taxon>Bacillati</taxon>
        <taxon>Cyanobacteriota</taxon>
        <taxon>Adonisia</taxon>
        <taxon>Adonisia turfae</taxon>
    </lineage>
</organism>
<feature type="binding site" evidence="4">
    <location>
        <begin position="18"/>
        <end position="22"/>
    </location>
    <ligand>
        <name>ATP</name>
        <dbReference type="ChEBI" id="CHEBI:30616"/>
    </ligand>
</feature>
<proteinExistence type="inferred from homology"/>
<name>A0A6M0RNV1_9CYAN</name>
<dbReference type="InterPro" id="IPR037171">
    <property type="entry name" value="NagB/RpiA_transferase-like"/>
</dbReference>
<evidence type="ECO:0000256" key="5">
    <source>
        <dbReference type="RuleBase" id="RU361279"/>
    </source>
</evidence>
<evidence type="ECO:0000313" key="6">
    <source>
        <dbReference type="EMBL" id="NEZ57846.1"/>
    </source>
</evidence>
<dbReference type="PANTHER" id="PTHR23407">
    <property type="entry name" value="ATPASE INHIBITOR/5-FORMYLTETRAHYDROFOLATE CYCLO-LIGASE"/>
    <property type="match status" value="1"/>
</dbReference>
<keyword evidence="5" id="KW-0460">Magnesium</keyword>
<dbReference type="GO" id="GO:0046872">
    <property type="term" value="F:metal ion binding"/>
    <property type="evidence" value="ECO:0007669"/>
    <property type="project" value="UniProtKB-KW"/>
</dbReference>
<dbReference type="Pfam" id="PF01812">
    <property type="entry name" value="5-FTHF_cyc-lig"/>
    <property type="match status" value="1"/>
</dbReference>
<keyword evidence="2 4" id="KW-0547">Nucleotide-binding</keyword>
<keyword evidence="5" id="KW-0479">Metal-binding</keyword>
<keyword evidence="3 4" id="KW-0067">ATP-binding</keyword>
<dbReference type="GO" id="GO:0005524">
    <property type="term" value="F:ATP binding"/>
    <property type="evidence" value="ECO:0007669"/>
    <property type="project" value="UniProtKB-KW"/>
</dbReference>
<accession>A0A6M0RNV1</accession>
<comment type="catalytic activity">
    <reaction evidence="5">
        <text>(6S)-5-formyl-5,6,7,8-tetrahydrofolate + ATP = (6R)-5,10-methenyltetrahydrofolate + ADP + phosphate</text>
        <dbReference type="Rhea" id="RHEA:10488"/>
        <dbReference type="ChEBI" id="CHEBI:30616"/>
        <dbReference type="ChEBI" id="CHEBI:43474"/>
        <dbReference type="ChEBI" id="CHEBI:57455"/>
        <dbReference type="ChEBI" id="CHEBI:57457"/>
        <dbReference type="ChEBI" id="CHEBI:456216"/>
        <dbReference type="EC" id="6.3.3.2"/>
    </reaction>
</comment>
<dbReference type="PIRSF" id="PIRSF006806">
    <property type="entry name" value="FTHF_cligase"/>
    <property type="match status" value="1"/>
</dbReference>
<protein>
    <recommendedName>
        <fullName evidence="5">5-formyltetrahydrofolate cyclo-ligase</fullName>
        <ecNumber evidence="5">6.3.3.2</ecNumber>
    </recommendedName>
</protein>
<dbReference type="Proteomes" id="UP000481033">
    <property type="component" value="Unassembled WGS sequence"/>
</dbReference>
<dbReference type="PANTHER" id="PTHR23407:SF1">
    <property type="entry name" value="5-FORMYLTETRAHYDROFOLATE CYCLO-LIGASE"/>
    <property type="match status" value="1"/>
</dbReference>
<comment type="caution">
    <text evidence="6">The sequence shown here is derived from an EMBL/GenBank/DDBJ whole genome shotgun (WGS) entry which is preliminary data.</text>
</comment>
<dbReference type="RefSeq" id="WP_163700002.1">
    <property type="nucleotide sequence ID" value="NZ_QXHD01000004.1"/>
</dbReference>
<dbReference type="InterPro" id="IPR002698">
    <property type="entry name" value="FTHF_cligase"/>
</dbReference>
<dbReference type="Gene3D" id="3.40.50.10420">
    <property type="entry name" value="NagB/RpiA/CoA transferase-like"/>
    <property type="match status" value="1"/>
</dbReference>
<dbReference type="EC" id="6.3.3.2" evidence="5"/>
<dbReference type="InterPro" id="IPR024185">
    <property type="entry name" value="FTHF_cligase-like_sf"/>
</dbReference>
<feature type="binding site" evidence="4">
    <location>
        <begin position="143"/>
        <end position="151"/>
    </location>
    <ligand>
        <name>ATP</name>
        <dbReference type="ChEBI" id="CHEBI:30616"/>
    </ligand>
</feature>
<dbReference type="AlphaFoldDB" id="A0A6M0RNV1"/>
<keyword evidence="6" id="KW-0436">Ligase</keyword>
<keyword evidence="7" id="KW-1185">Reference proteome</keyword>
<feature type="binding site" evidence="4">
    <location>
        <position position="69"/>
    </location>
    <ligand>
        <name>substrate</name>
    </ligand>
</feature>
<dbReference type="GO" id="GO:0030272">
    <property type="term" value="F:5-formyltetrahydrofolate cyclo-ligase activity"/>
    <property type="evidence" value="ECO:0007669"/>
    <property type="project" value="UniProtKB-EC"/>
</dbReference>
<comment type="cofactor">
    <cofactor evidence="5">
        <name>Mg(2+)</name>
        <dbReference type="ChEBI" id="CHEBI:18420"/>
    </cofactor>
</comment>
<evidence type="ECO:0000256" key="2">
    <source>
        <dbReference type="ARBA" id="ARBA00022741"/>
    </source>
</evidence>
<evidence type="ECO:0000313" key="7">
    <source>
        <dbReference type="Proteomes" id="UP000481033"/>
    </source>
</evidence>
<dbReference type="EMBL" id="QXHD01000004">
    <property type="protein sequence ID" value="NEZ57846.1"/>
    <property type="molecule type" value="Genomic_DNA"/>
</dbReference>
<gene>
    <name evidence="6" type="ORF">DXZ20_19795</name>
</gene>